<evidence type="ECO:0000256" key="5">
    <source>
        <dbReference type="ARBA" id="ARBA00022759"/>
    </source>
</evidence>
<dbReference type="Pfam" id="PF17921">
    <property type="entry name" value="Integrase_H2C2"/>
    <property type="match status" value="1"/>
</dbReference>
<name>A0A146LDL4_LYGHE</name>
<keyword evidence="5" id="KW-0255">Endonuclease</keyword>
<dbReference type="FunFam" id="3.30.70.270:FF:000020">
    <property type="entry name" value="Transposon Tf2-6 polyprotein-like Protein"/>
    <property type="match status" value="1"/>
</dbReference>
<dbReference type="PROSITE" id="PS50878">
    <property type="entry name" value="RT_POL"/>
    <property type="match status" value="1"/>
</dbReference>
<keyword evidence="7" id="KW-0695">RNA-directed DNA polymerase</keyword>
<evidence type="ECO:0000256" key="4">
    <source>
        <dbReference type="ARBA" id="ARBA00022722"/>
    </source>
</evidence>
<dbReference type="Gene3D" id="2.40.70.10">
    <property type="entry name" value="Acid Proteases"/>
    <property type="match status" value="1"/>
</dbReference>
<evidence type="ECO:0000256" key="1">
    <source>
        <dbReference type="ARBA" id="ARBA00012493"/>
    </source>
</evidence>
<dbReference type="InterPro" id="IPR041373">
    <property type="entry name" value="RT_RNaseH"/>
</dbReference>
<dbReference type="PANTHER" id="PTHR37984:SF5">
    <property type="entry name" value="PROTEIN NYNRIN-LIKE"/>
    <property type="match status" value="1"/>
</dbReference>
<dbReference type="InterPro" id="IPR001584">
    <property type="entry name" value="Integrase_cat-core"/>
</dbReference>
<dbReference type="GO" id="GO:0016787">
    <property type="term" value="F:hydrolase activity"/>
    <property type="evidence" value="ECO:0007669"/>
    <property type="project" value="UniProtKB-KW"/>
</dbReference>
<dbReference type="CDD" id="cd01647">
    <property type="entry name" value="RT_LTR"/>
    <property type="match status" value="1"/>
</dbReference>
<proteinExistence type="predicted"/>
<keyword evidence="6" id="KW-0378">Hydrolase</keyword>
<dbReference type="GO" id="GO:0003676">
    <property type="term" value="F:nucleic acid binding"/>
    <property type="evidence" value="ECO:0007669"/>
    <property type="project" value="InterPro"/>
</dbReference>
<dbReference type="FunFam" id="3.10.20.370:FF:000001">
    <property type="entry name" value="Retrovirus-related Pol polyprotein from transposon 17.6-like protein"/>
    <property type="match status" value="1"/>
</dbReference>
<dbReference type="InterPro" id="IPR043502">
    <property type="entry name" value="DNA/RNA_pol_sf"/>
</dbReference>
<dbReference type="GO" id="GO:0015074">
    <property type="term" value="P:DNA integration"/>
    <property type="evidence" value="ECO:0007669"/>
    <property type="project" value="InterPro"/>
</dbReference>
<organism evidence="10">
    <name type="scientific">Lygus hesperus</name>
    <name type="common">Western plant bug</name>
    <dbReference type="NCBI Taxonomy" id="30085"/>
    <lineage>
        <taxon>Eukaryota</taxon>
        <taxon>Metazoa</taxon>
        <taxon>Ecdysozoa</taxon>
        <taxon>Arthropoda</taxon>
        <taxon>Hexapoda</taxon>
        <taxon>Insecta</taxon>
        <taxon>Pterygota</taxon>
        <taxon>Neoptera</taxon>
        <taxon>Paraneoptera</taxon>
        <taxon>Hemiptera</taxon>
        <taxon>Heteroptera</taxon>
        <taxon>Panheteroptera</taxon>
        <taxon>Cimicomorpha</taxon>
        <taxon>Miridae</taxon>
        <taxon>Mirini</taxon>
        <taxon>Lygus</taxon>
    </lineage>
</organism>
<dbReference type="CDD" id="cd00303">
    <property type="entry name" value="retropepsin_like"/>
    <property type="match status" value="1"/>
</dbReference>
<dbReference type="Gene3D" id="3.30.70.270">
    <property type="match status" value="2"/>
</dbReference>
<dbReference type="GO" id="GO:0004519">
    <property type="term" value="F:endonuclease activity"/>
    <property type="evidence" value="ECO:0007669"/>
    <property type="project" value="UniProtKB-KW"/>
</dbReference>
<dbReference type="EMBL" id="GDHC01012900">
    <property type="protein sequence ID" value="JAQ05729.1"/>
    <property type="molecule type" value="Transcribed_RNA"/>
</dbReference>
<evidence type="ECO:0000259" key="9">
    <source>
        <dbReference type="PROSITE" id="PS50994"/>
    </source>
</evidence>
<dbReference type="Pfam" id="PF00078">
    <property type="entry name" value="RVT_1"/>
    <property type="match status" value="1"/>
</dbReference>
<evidence type="ECO:0000259" key="8">
    <source>
        <dbReference type="PROSITE" id="PS50878"/>
    </source>
</evidence>
<sequence>MQFFKNHRLKGHTLPLGNIELTAANGKPLRTLKRQYFFTIQLNNISTSHSFIIVEELTWPIIIGADFLRECKGNINFETMKLGLKIGDQRDQINICHQAPSTNISVANLEQEKWEIEQEIKQWTSPLLSQNQIKATQCQLLDAKNIFSSSPGCIDTYQHKVEVNDDQGFRKRVYPIPKKVEAAVQEKLTEMLSQGIIRRGISRFISPLVVVKKANGEIRLCLDARQINLLIHKCGEAPLTLDEIFQKFQRAKFLSTIDLTASFNQVKLQPESQQYCSFQFKQETYCYTRVPFGLKCSGPALQRALSRVIPEEIQGNIIVYIDDIYIATSTFQEHLEVLKSLFEAFAKHGVTVNFKKTILFKETVEFLGHTITRDGVKTSQDKIETIQNFQRPTDRKKLMSFLGFLQFYGRFSPRISHIAKPLRELTSIKSKFKWSDHCEAAFNQLKEEFKEQIILYHPDFSKPFYLFTDASDVALGAKLAQKNDDGLYQPVQFASRALRQAELNYSVYEKELFGLFWACKKFYQYIAEQQFTIFTDNKALTSFHKMKCPNQRIIRWMLFLQGLNFDIVHIPGKENVPADYLSRNNPEAQTSPQLFNICLAVRPNFEALQQIPDQQQRDENLGTIYGQISNGDLEFENYKIDNGQLYFKDKGQWKLAIPNTLLDEFICQVHIYYNHIGINKTMKICRQNFYHPELTKRTTYLISSCHTCQTSKIQNKSYLNPIQPIPARQKGEIVSLDVMGKLPMSTGQHRYILVVIDNFTKLIRLFPLRKNNAVNIIRAMELYIQQEGQPNLLVCDRGTQFTSGMWEQYTSDKSLAYKLVPIRHHEGNITERAIRTVEDQLRCYLKDQPHKTWYNYLQDIENNLNQVPHDTTEATPMWAHQGRQPSRPWENILHLKNTTTIPQQKIRENITRNRHRKLRKTNNSRKFTSLNVGDLVLIDQTTISDASKKVMAKLLPRREGPWVISQRCGRNSYELSDVNTGRIRGIFHINQLYKYTNPRHELLT</sequence>
<dbReference type="Pfam" id="PF17917">
    <property type="entry name" value="RT_RNaseH"/>
    <property type="match status" value="1"/>
</dbReference>
<dbReference type="InterPro" id="IPR012337">
    <property type="entry name" value="RNaseH-like_sf"/>
</dbReference>
<dbReference type="Gene3D" id="3.10.20.370">
    <property type="match status" value="1"/>
</dbReference>
<dbReference type="PROSITE" id="PS50994">
    <property type="entry name" value="INTEGRASE"/>
    <property type="match status" value="1"/>
</dbReference>
<dbReference type="InterPro" id="IPR050951">
    <property type="entry name" value="Retrovirus_Pol_polyprotein"/>
</dbReference>
<feature type="domain" description="Reverse transcriptase" evidence="8">
    <location>
        <begin position="192"/>
        <end position="371"/>
    </location>
</feature>
<dbReference type="Gene3D" id="3.30.420.10">
    <property type="entry name" value="Ribonuclease H-like superfamily/Ribonuclease H"/>
    <property type="match status" value="1"/>
</dbReference>
<dbReference type="InterPro" id="IPR000477">
    <property type="entry name" value="RT_dom"/>
</dbReference>
<dbReference type="CDD" id="cd09274">
    <property type="entry name" value="RNase_HI_RT_Ty3"/>
    <property type="match status" value="1"/>
</dbReference>
<dbReference type="Gene3D" id="3.10.10.10">
    <property type="entry name" value="HIV Type 1 Reverse Transcriptase, subunit A, domain 1"/>
    <property type="match status" value="1"/>
</dbReference>
<dbReference type="InterPro" id="IPR043128">
    <property type="entry name" value="Rev_trsase/Diguanyl_cyclase"/>
</dbReference>
<reference evidence="10" key="1">
    <citation type="journal article" date="2016" name="Gigascience">
        <title>De novo construction of an expanded transcriptome assembly for the western tarnished plant bug, Lygus hesperus.</title>
        <authorList>
            <person name="Tassone E.E."/>
            <person name="Geib S.M."/>
            <person name="Hall B."/>
            <person name="Fabrick J.A."/>
            <person name="Brent C.S."/>
            <person name="Hull J.J."/>
        </authorList>
    </citation>
    <scope>NUCLEOTIDE SEQUENCE</scope>
</reference>
<dbReference type="InterPro" id="IPR041588">
    <property type="entry name" value="Integrase_H2C2"/>
</dbReference>
<dbReference type="SUPFAM" id="SSF53098">
    <property type="entry name" value="Ribonuclease H-like"/>
    <property type="match status" value="1"/>
</dbReference>
<evidence type="ECO:0000256" key="2">
    <source>
        <dbReference type="ARBA" id="ARBA00022679"/>
    </source>
</evidence>
<dbReference type="Gene3D" id="1.10.340.70">
    <property type="match status" value="1"/>
</dbReference>
<keyword evidence="3" id="KW-0548">Nucleotidyltransferase</keyword>
<accession>A0A146LDL4</accession>
<dbReference type="GO" id="GO:0003964">
    <property type="term" value="F:RNA-directed DNA polymerase activity"/>
    <property type="evidence" value="ECO:0007669"/>
    <property type="project" value="UniProtKB-KW"/>
</dbReference>
<dbReference type="InterPro" id="IPR021109">
    <property type="entry name" value="Peptidase_aspartic_dom_sf"/>
</dbReference>
<evidence type="ECO:0000256" key="7">
    <source>
        <dbReference type="ARBA" id="ARBA00022918"/>
    </source>
</evidence>
<keyword evidence="4" id="KW-0540">Nuclease</keyword>
<protein>
    <recommendedName>
        <fullName evidence="1">RNA-directed DNA polymerase</fullName>
        <ecNumber evidence="1">2.7.7.49</ecNumber>
    </recommendedName>
</protein>
<evidence type="ECO:0000313" key="10">
    <source>
        <dbReference type="EMBL" id="JAQ05729.1"/>
    </source>
</evidence>
<evidence type="ECO:0000256" key="6">
    <source>
        <dbReference type="ARBA" id="ARBA00022801"/>
    </source>
</evidence>
<dbReference type="InterPro" id="IPR036397">
    <property type="entry name" value="RNaseH_sf"/>
</dbReference>
<dbReference type="Pfam" id="PF00665">
    <property type="entry name" value="rve"/>
    <property type="match status" value="1"/>
</dbReference>
<keyword evidence="2" id="KW-0808">Transferase</keyword>
<feature type="domain" description="Integrase catalytic" evidence="9">
    <location>
        <begin position="722"/>
        <end position="884"/>
    </location>
</feature>
<evidence type="ECO:0000256" key="3">
    <source>
        <dbReference type="ARBA" id="ARBA00022695"/>
    </source>
</evidence>
<dbReference type="EC" id="2.7.7.49" evidence="1"/>
<dbReference type="AlphaFoldDB" id="A0A146LDL4"/>
<dbReference type="SUPFAM" id="SSF56672">
    <property type="entry name" value="DNA/RNA polymerases"/>
    <property type="match status" value="1"/>
</dbReference>
<gene>
    <name evidence="10" type="primary">Tf2-1_2</name>
    <name evidence="10" type="ORF">g.89167</name>
</gene>
<dbReference type="PANTHER" id="PTHR37984">
    <property type="entry name" value="PROTEIN CBG26694"/>
    <property type="match status" value="1"/>
</dbReference>
<dbReference type="GO" id="GO:0042575">
    <property type="term" value="C:DNA polymerase complex"/>
    <property type="evidence" value="ECO:0007669"/>
    <property type="project" value="UniProtKB-ARBA"/>
</dbReference>